<name>A0A0P6J621_AEDAE</name>
<dbReference type="VEuPathDB" id="VectorBase:AAEL022143"/>
<accession>A0A0P6J621</accession>
<reference evidence="3" key="1">
    <citation type="journal article" date="2016" name="PLoS ONE">
        <title>A Deep Insight into the Sialome of Male and Female Aedes aegypti Mosquitoes.</title>
        <authorList>
            <person name="Ribeiro J.M."/>
            <person name="Martin-Martin I."/>
            <person name="Arca B."/>
            <person name="Calvo E."/>
        </authorList>
    </citation>
    <scope>NUCLEOTIDE SEQUENCE</scope>
    <source>
        <strain evidence="3">Liverpool</strain>
        <tissue evidence="3">Salivary glands</tissue>
    </source>
</reference>
<evidence type="ECO:0000256" key="1">
    <source>
        <dbReference type="PROSITE-ProRule" id="PRU00042"/>
    </source>
</evidence>
<dbReference type="EMBL" id="GDUN01000280">
    <property type="protein sequence ID" value="JAN95639.1"/>
    <property type="molecule type" value="mRNA"/>
</dbReference>
<dbReference type="SMART" id="SM00355">
    <property type="entry name" value="ZnF_C2H2"/>
    <property type="match status" value="2"/>
</dbReference>
<organism evidence="3">
    <name type="scientific">Aedes aegypti</name>
    <name type="common">Yellowfever mosquito</name>
    <name type="synonym">Culex aegypti</name>
    <dbReference type="NCBI Taxonomy" id="7159"/>
    <lineage>
        <taxon>Eukaryota</taxon>
        <taxon>Metazoa</taxon>
        <taxon>Ecdysozoa</taxon>
        <taxon>Arthropoda</taxon>
        <taxon>Hexapoda</taxon>
        <taxon>Insecta</taxon>
        <taxon>Pterygota</taxon>
        <taxon>Neoptera</taxon>
        <taxon>Endopterygota</taxon>
        <taxon>Diptera</taxon>
        <taxon>Nematocera</taxon>
        <taxon>Culicoidea</taxon>
        <taxon>Culicidae</taxon>
        <taxon>Culicinae</taxon>
        <taxon>Aedini</taxon>
        <taxon>Aedes</taxon>
        <taxon>Stegomyia</taxon>
    </lineage>
</organism>
<keyword evidence="1" id="KW-0862">Zinc</keyword>
<dbReference type="AlphaFoldDB" id="A0A0P6J621"/>
<evidence type="ECO:0000313" key="3">
    <source>
        <dbReference type="EMBL" id="JAN95639.1"/>
    </source>
</evidence>
<sequence length="331" mass="38804">MTNYIKCFCTGCQQMFTEVNEYIAHLKTHRLEKPLRLVCTFQHCTQKLTNMYRFSRHLKTHLICREEPMEYDESNINDEQLAAANDTETPNTSLVSNKTVEAEKSTTIHESIRTVEQKALSFILALHKKRNFTRKDVIDIQREIKSMYSQLEQLIRACAPAASDPQAQYTFDVMLSKISSLFDFIDTEHKLFKYLRDRDLMRKPQMFIIQRNGIINVDVNDDDFAQNSKACLVLMDLEFQIRKFLESDNVLEEMKQNVNTLMGKPNLCHYINGSTYQKIYAKYPDRTIIPIFFYADEFEINDPLSSHSKKHCICGLYYGYATLPEQYRAKL</sequence>
<evidence type="ECO:0000259" key="2">
    <source>
        <dbReference type="PROSITE" id="PS50157"/>
    </source>
</evidence>
<dbReference type="Gene3D" id="3.30.160.60">
    <property type="entry name" value="Classic Zinc Finger"/>
    <property type="match status" value="1"/>
</dbReference>
<protein>
    <recommendedName>
        <fullName evidence="2">C2H2-type domain-containing protein</fullName>
    </recommendedName>
</protein>
<feature type="domain" description="C2H2-type" evidence="2">
    <location>
        <begin position="5"/>
        <end position="34"/>
    </location>
</feature>
<dbReference type="GO" id="GO:0008270">
    <property type="term" value="F:zinc ion binding"/>
    <property type="evidence" value="ECO:0007669"/>
    <property type="project" value="UniProtKB-KW"/>
</dbReference>
<dbReference type="InterPro" id="IPR013087">
    <property type="entry name" value="Znf_C2H2_type"/>
</dbReference>
<feature type="non-terminal residue" evidence="3">
    <location>
        <position position="331"/>
    </location>
</feature>
<keyword evidence="1" id="KW-0863">Zinc-finger</keyword>
<proteinExistence type="evidence at transcript level"/>
<keyword evidence="1" id="KW-0479">Metal-binding</keyword>
<dbReference type="PROSITE" id="PS00028">
    <property type="entry name" value="ZINC_FINGER_C2H2_1"/>
    <property type="match status" value="2"/>
</dbReference>
<dbReference type="PROSITE" id="PS50157">
    <property type="entry name" value="ZINC_FINGER_C2H2_2"/>
    <property type="match status" value="1"/>
</dbReference>